<dbReference type="Pfam" id="PF12831">
    <property type="entry name" value="FAD_oxidored"/>
    <property type="match status" value="1"/>
</dbReference>
<accession>A0A316GAD8</accession>
<dbReference type="PANTHER" id="PTHR43498:SF1">
    <property type="entry name" value="COB--COM HETERODISULFIDE REDUCTASE IRON-SULFUR SUBUNIT A"/>
    <property type="match status" value="1"/>
</dbReference>
<keyword evidence="1" id="KW-0004">4Fe-4S</keyword>
<keyword evidence="5" id="KW-0411">Iron-sulfur</keyword>
<comment type="caution">
    <text evidence="6">The sequence shown here is derived from an EMBL/GenBank/DDBJ whole genome shotgun (WGS) entry which is preliminary data.</text>
</comment>
<dbReference type="Proteomes" id="UP000245390">
    <property type="component" value="Unassembled WGS sequence"/>
</dbReference>
<dbReference type="PANTHER" id="PTHR43498">
    <property type="entry name" value="FERREDOXIN:COB-COM HETERODISULFIDE REDUCTASE SUBUNIT A"/>
    <property type="match status" value="1"/>
</dbReference>
<keyword evidence="3" id="KW-0560">Oxidoreductase</keyword>
<organism evidence="6 7">
    <name type="scientific">Silicimonas algicola</name>
    <dbReference type="NCBI Taxonomy" id="1826607"/>
    <lineage>
        <taxon>Bacteria</taxon>
        <taxon>Pseudomonadati</taxon>
        <taxon>Pseudomonadota</taxon>
        <taxon>Alphaproteobacteria</taxon>
        <taxon>Rhodobacterales</taxon>
        <taxon>Paracoccaceae</taxon>
    </lineage>
</organism>
<protein>
    <submittedName>
        <fullName evidence="6">FAD dependent oxidoreductase</fullName>
    </submittedName>
</protein>
<dbReference type="SUPFAM" id="SSF51905">
    <property type="entry name" value="FAD/NAD(P)-binding domain"/>
    <property type="match status" value="1"/>
</dbReference>
<dbReference type="GO" id="GO:0051539">
    <property type="term" value="F:4 iron, 4 sulfur cluster binding"/>
    <property type="evidence" value="ECO:0007669"/>
    <property type="project" value="UniProtKB-KW"/>
</dbReference>
<gene>
    <name evidence="6" type="ORF">C8D95_102237</name>
</gene>
<evidence type="ECO:0000256" key="2">
    <source>
        <dbReference type="ARBA" id="ARBA00022723"/>
    </source>
</evidence>
<evidence type="ECO:0000256" key="1">
    <source>
        <dbReference type="ARBA" id="ARBA00022485"/>
    </source>
</evidence>
<evidence type="ECO:0000256" key="4">
    <source>
        <dbReference type="ARBA" id="ARBA00023004"/>
    </source>
</evidence>
<sequence>MTSALTIRHHDVVVVGGGAAGIAAAHAAASNGADTLLIDAGPMLGGELLSGIPIDGCLNTRGEWIVGGFLDGLLEECKALDGFVGAFFDWRTIWVVCCDPETMKLAVARQLDKAGTKILLNSFVDEVVTDGGRVKAISVLNRNGRTLISAGTFLDCSGDGDLAVGAGAEFLSGDGKGAYQPVTMVFRMAGVDSDRLMQFAEEEEENLALRENPWIKETREECLRALIKQGYPKLFLKADGPLMAKSIEAGELYPTALIGVTPVSMRRREVALNTTRVANVDATDTRALSATMPQLIDQVWNCQSFMRKRVPGFENAAFAGIAPRIGIRETRRIVGEETLDGDDVLAAVKRTDGIAKGGHHVDIHGGGTDQVRKPIRDGGSYDIPLGCLLPKGIENVAVAGRCLSADRQAHGSARVMGTCMAMGQAIGTAAAIASDGNDPHPVLGEVPLSRLRERLLDQGAILDGTH</sequence>
<keyword evidence="4" id="KW-0408">Iron</keyword>
<evidence type="ECO:0000313" key="6">
    <source>
        <dbReference type="EMBL" id="PWK57592.1"/>
    </source>
</evidence>
<dbReference type="InterPro" id="IPR039650">
    <property type="entry name" value="HdrA-like"/>
</dbReference>
<dbReference type="Gene3D" id="3.50.50.60">
    <property type="entry name" value="FAD/NAD(P)-binding domain"/>
    <property type="match status" value="1"/>
</dbReference>
<evidence type="ECO:0000256" key="5">
    <source>
        <dbReference type="ARBA" id="ARBA00023014"/>
    </source>
</evidence>
<evidence type="ECO:0000313" key="7">
    <source>
        <dbReference type="Proteomes" id="UP000245390"/>
    </source>
</evidence>
<dbReference type="GO" id="GO:0016491">
    <property type="term" value="F:oxidoreductase activity"/>
    <property type="evidence" value="ECO:0007669"/>
    <property type="project" value="UniProtKB-KW"/>
</dbReference>
<dbReference type="GO" id="GO:0046872">
    <property type="term" value="F:metal ion binding"/>
    <property type="evidence" value="ECO:0007669"/>
    <property type="project" value="UniProtKB-KW"/>
</dbReference>
<keyword evidence="7" id="KW-1185">Reference proteome</keyword>
<dbReference type="RefSeq" id="WP_164721688.1">
    <property type="nucleotide sequence ID" value="NZ_CP034588.1"/>
</dbReference>
<name>A0A316GAD8_9RHOB</name>
<keyword evidence="2" id="KW-0479">Metal-binding</keyword>
<dbReference type="AlphaFoldDB" id="A0A316GAD8"/>
<dbReference type="InterPro" id="IPR036188">
    <property type="entry name" value="FAD/NAD-bd_sf"/>
</dbReference>
<evidence type="ECO:0000256" key="3">
    <source>
        <dbReference type="ARBA" id="ARBA00023002"/>
    </source>
</evidence>
<proteinExistence type="predicted"/>
<dbReference type="EMBL" id="QGGV01000002">
    <property type="protein sequence ID" value="PWK57592.1"/>
    <property type="molecule type" value="Genomic_DNA"/>
</dbReference>
<reference evidence="6 7" key="1">
    <citation type="submission" date="2018-05" db="EMBL/GenBank/DDBJ databases">
        <title>Genomic Encyclopedia of Type Strains, Phase IV (KMG-IV): sequencing the most valuable type-strain genomes for metagenomic binning, comparative biology and taxonomic classification.</title>
        <authorList>
            <person name="Goeker M."/>
        </authorList>
    </citation>
    <scope>NUCLEOTIDE SEQUENCE [LARGE SCALE GENOMIC DNA]</scope>
    <source>
        <strain evidence="6 7">DSM 103371</strain>
    </source>
</reference>